<protein>
    <submittedName>
        <fullName evidence="1">Uncharacterized protein</fullName>
    </submittedName>
</protein>
<dbReference type="Proteomes" id="UP001500620">
    <property type="component" value="Unassembled WGS sequence"/>
</dbReference>
<dbReference type="RefSeq" id="WP_345128738.1">
    <property type="nucleotide sequence ID" value="NZ_BAABAT010000010.1"/>
</dbReference>
<proteinExistence type="predicted"/>
<accession>A0ABP8DAQ3</accession>
<comment type="caution">
    <text evidence="1">The sequence shown here is derived from an EMBL/GenBank/DDBJ whole genome shotgun (WGS) entry which is preliminary data.</text>
</comment>
<evidence type="ECO:0000313" key="1">
    <source>
        <dbReference type="EMBL" id="GAA4250901.1"/>
    </source>
</evidence>
<sequence length="255" mass="28496">MECTFSEFSYGYAAIREAESELARVYRASGAPALPSLVAEEELGWDAKLPFVEYALFLQFKRVHYVSRRHPASQTWPYVDGRHYRFAIDTNGHQHHALLDLEARLLSGAEVGEVYYAAPTFHEDHEFDTYYSNGEVLDRSSLVSPSEFGANTGIHHFVTDEAGTSQVLSSPRPPRRQTTWERLVAETEVRARVAADRRPRARISLGLLEEALMSSAATLGRGFSRALDAPAARRIQRLAALLDCGLVLLVSSENQ</sequence>
<gene>
    <name evidence="1" type="ORF">GCM10022255_041420</name>
</gene>
<organism evidence="1 2">
    <name type="scientific">Dactylosporangium darangshiense</name>
    <dbReference type="NCBI Taxonomy" id="579108"/>
    <lineage>
        <taxon>Bacteria</taxon>
        <taxon>Bacillati</taxon>
        <taxon>Actinomycetota</taxon>
        <taxon>Actinomycetes</taxon>
        <taxon>Micromonosporales</taxon>
        <taxon>Micromonosporaceae</taxon>
        <taxon>Dactylosporangium</taxon>
    </lineage>
</organism>
<keyword evidence="2" id="KW-1185">Reference proteome</keyword>
<reference evidence="2" key="1">
    <citation type="journal article" date="2019" name="Int. J. Syst. Evol. Microbiol.">
        <title>The Global Catalogue of Microorganisms (GCM) 10K type strain sequencing project: providing services to taxonomists for standard genome sequencing and annotation.</title>
        <authorList>
            <consortium name="The Broad Institute Genomics Platform"/>
            <consortium name="The Broad Institute Genome Sequencing Center for Infectious Disease"/>
            <person name="Wu L."/>
            <person name="Ma J."/>
        </authorList>
    </citation>
    <scope>NUCLEOTIDE SEQUENCE [LARGE SCALE GENOMIC DNA]</scope>
    <source>
        <strain evidence="2">JCM 17441</strain>
    </source>
</reference>
<dbReference type="EMBL" id="BAABAT010000010">
    <property type="protein sequence ID" value="GAA4250901.1"/>
    <property type="molecule type" value="Genomic_DNA"/>
</dbReference>
<evidence type="ECO:0000313" key="2">
    <source>
        <dbReference type="Proteomes" id="UP001500620"/>
    </source>
</evidence>
<name>A0ABP8DAQ3_9ACTN</name>